<dbReference type="GO" id="GO:0015288">
    <property type="term" value="F:porin activity"/>
    <property type="evidence" value="ECO:0007669"/>
    <property type="project" value="TreeGrafter"/>
</dbReference>
<evidence type="ECO:0000256" key="4">
    <source>
        <dbReference type="ARBA" id="ARBA00022452"/>
    </source>
</evidence>
<gene>
    <name evidence="10" type="ORF">SAMN04490178_104213</name>
</gene>
<keyword evidence="3" id="KW-0813">Transport</keyword>
<name>A0A1H8S6K4_9FIRM</name>
<keyword evidence="8" id="KW-0175">Coiled coil</keyword>
<dbReference type="Gene3D" id="1.20.1600.10">
    <property type="entry name" value="Outer membrane efflux proteins (OEP)"/>
    <property type="match status" value="1"/>
</dbReference>
<feature type="signal peptide" evidence="9">
    <location>
        <begin position="1"/>
        <end position="29"/>
    </location>
</feature>
<feature type="coiled-coil region" evidence="8">
    <location>
        <begin position="340"/>
        <end position="374"/>
    </location>
</feature>
<dbReference type="InterPro" id="IPR051906">
    <property type="entry name" value="TolC-like"/>
</dbReference>
<evidence type="ECO:0000256" key="8">
    <source>
        <dbReference type="SAM" id="Coils"/>
    </source>
</evidence>
<evidence type="ECO:0000256" key="3">
    <source>
        <dbReference type="ARBA" id="ARBA00022448"/>
    </source>
</evidence>
<comment type="subcellular location">
    <subcellularLocation>
        <location evidence="1">Cell outer membrane</location>
    </subcellularLocation>
</comment>
<dbReference type="Pfam" id="PF02321">
    <property type="entry name" value="OEP"/>
    <property type="match status" value="2"/>
</dbReference>
<organism evidence="10 11">
    <name type="scientific">Propionispora vibrioides</name>
    <dbReference type="NCBI Taxonomy" id="112903"/>
    <lineage>
        <taxon>Bacteria</taxon>
        <taxon>Bacillati</taxon>
        <taxon>Bacillota</taxon>
        <taxon>Negativicutes</taxon>
        <taxon>Selenomonadales</taxon>
        <taxon>Sporomusaceae</taxon>
        <taxon>Propionispora</taxon>
    </lineage>
</organism>
<keyword evidence="7" id="KW-0998">Cell outer membrane</keyword>
<comment type="similarity">
    <text evidence="2">Belongs to the outer membrane factor (OMF) (TC 1.B.17) family.</text>
</comment>
<reference evidence="10 11" key="1">
    <citation type="submission" date="2016-10" db="EMBL/GenBank/DDBJ databases">
        <authorList>
            <person name="de Groot N.N."/>
        </authorList>
    </citation>
    <scope>NUCLEOTIDE SEQUENCE [LARGE SCALE GENOMIC DNA]</scope>
    <source>
        <strain evidence="10 11">DSM 13305</strain>
    </source>
</reference>
<dbReference type="RefSeq" id="WP_091744637.1">
    <property type="nucleotide sequence ID" value="NZ_FODY01000004.1"/>
</dbReference>
<accession>A0A1H8S6K4</accession>
<protein>
    <submittedName>
        <fullName evidence="10">Outer membrane protein TolC</fullName>
    </submittedName>
</protein>
<dbReference type="PANTHER" id="PTHR30026">
    <property type="entry name" value="OUTER MEMBRANE PROTEIN TOLC"/>
    <property type="match status" value="1"/>
</dbReference>
<dbReference type="GO" id="GO:1990281">
    <property type="term" value="C:efflux pump complex"/>
    <property type="evidence" value="ECO:0007669"/>
    <property type="project" value="TreeGrafter"/>
</dbReference>
<evidence type="ECO:0000256" key="7">
    <source>
        <dbReference type="ARBA" id="ARBA00023237"/>
    </source>
</evidence>
<dbReference type="PIRSF" id="PIRSF001892">
    <property type="entry name" value="CyaE"/>
    <property type="match status" value="1"/>
</dbReference>
<proteinExistence type="inferred from homology"/>
<evidence type="ECO:0000256" key="9">
    <source>
        <dbReference type="SAM" id="SignalP"/>
    </source>
</evidence>
<dbReference type="GO" id="GO:0009279">
    <property type="term" value="C:cell outer membrane"/>
    <property type="evidence" value="ECO:0007669"/>
    <property type="project" value="UniProtKB-SubCell"/>
</dbReference>
<evidence type="ECO:0000256" key="6">
    <source>
        <dbReference type="ARBA" id="ARBA00023136"/>
    </source>
</evidence>
<dbReference type="PANTHER" id="PTHR30026:SF20">
    <property type="entry name" value="OUTER MEMBRANE PROTEIN TOLC"/>
    <property type="match status" value="1"/>
</dbReference>
<keyword evidence="9" id="KW-0732">Signal</keyword>
<evidence type="ECO:0000313" key="11">
    <source>
        <dbReference type="Proteomes" id="UP000198847"/>
    </source>
</evidence>
<dbReference type="Proteomes" id="UP000198847">
    <property type="component" value="Unassembled WGS sequence"/>
</dbReference>
<keyword evidence="11" id="KW-1185">Reference proteome</keyword>
<dbReference type="AlphaFoldDB" id="A0A1H8S6K4"/>
<dbReference type="InterPro" id="IPR003423">
    <property type="entry name" value="OMP_efflux"/>
</dbReference>
<feature type="coiled-coil region" evidence="8">
    <location>
        <begin position="187"/>
        <end position="214"/>
    </location>
</feature>
<feature type="chain" id="PRO_5011628777" evidence="9">
    <location>
        <begin position="30"/>
        <end position="429"/>
    </location>
</feature>
<evidence type="ECO:0000256" key="5">
    <source>
        <dbReference type="ARBA" id="ARBA00022692"/>
    </source>
</evidence>
<dbReference type="EMBL" id="FODY01000004">
    <property type="protein sequence ID" value="SEO73918.1"/>
    <property type="molecule type" value="Genomic_DNA"/>
</dbReference>
<evidence type="ECO:0000313" key="10">
    <source>
        <dbReference type="EMBL" id="SEO73918.1"/>
    </source>
</evidence>
<keyword evidence="4" id="KW-1134">Transmembrane beta strand</keyword>
<evidence type="ECO:0000256" key="1">
    <source>
        <dbReference type="ARBA" id="ARBA00004442"/>
    </source>
</evidence>
<dbReference type="STRING" id="112903.SAMN04490178_104213"/>
<dbReference type="OrthoDB" id="6395775at2"/>
<dbReference type="InterPro" id="IPR028351">
    <property type="entry name" value="CyaE"/>
</dbReference>
<dbReference type="GO" id="GO:0015562">
    <property type="term" value="F:efflux transmembrane transporter activity"/>
    <property type="evidence" value="ECO:0007669"/>
    <property type="project" value="InterPro"/>
</dbReference>
<evidence type="ECO:0000256" key="2">
    <source>
        <dbReference type="ARBA" id="ARBA00007613"/>
    </source>
</evidence>
<keyword evidence="5" id="KW-0812">Transmembrane</keyword>
<sequence>MPGKYRWKKHLAAMLAGGFLLLNTAAVLAAPMELSLEDSIALALKNNDSIKIANSSRENARWQVKEKEAGKSISGTLTHTASKYDYDYKTTSEGKNFSNDLSVSWNVYTGGQVESGIKQARLGLTSADLAVDAARQQVKYNAASKYFTVLQTRNLVQVDKESVENLTAHLQNVQAQFEVGTVAKTDVLRSQVELANAQQSLIKAENNYQLAVSNLNNVMGQPLSTELQIKQELGYEPYALSMDDCIAYSLQQRPELAQAKLSEEINKEAVKYAQAGYRPTITVSAGTDLSDPTFPGDNHKDWYAIAKASWNIFDAGATKASVKQAEATLEESGHTLNQTKDSVQLEVRQAYLNMKEAEKRIDTSKVAVDQAQEDFKIAQVRYTAGVGTNLDVMDAQVALTEAKTNYIQALYDYNTSKADLERAMGVPVQ</sequence>
<dbReference type="SUPFAM" id="SSF56954">
    <property type="entry name" value="Outer membrane efflux proteins (OEP)"/>
    <property type="match status" value="1"/>
</dbReference>
<keyword evidence="6" id="KW-0472">Membrane</keyword>